<accession>A0A5J4NNV1</accession>
<dbReference type="Proteomes" id="UP000324629">
    <property type="component" value="Unassembled WGS sequence"/>
</dbReference>
<evidence type="ECO:0000313" key="3">
    <source>
        <dbReference type="Proteomes" id="UP000324629"/>
    </source>
</evidence>
<comment type="caution">
    <text evidence="2">The sequence shown here is derived from an EMBL/GenBank/DDBJ whole genome shotgun (WGS) entry which is preliminary data.</text>
</comment>
<dbReference type="InterPro" id="IPR001680">
    <property type="entry name" value="WD40_rpt"/>
</dbReference>
<sequence length="208" mass="22979">MRLLTPEIAWHETLPIYSCDLQPCMTSVQDSTITDVGKSFQRVPLAELSSGLDLSSGLREDHAYQEWTRLATAGGDNVVRLWRVRLAWNNMASRPAPNEPLGLQPSVATKKSADPKHKNLSSLAEHLTYLASLKRHEKPVNVVRWSPSGEFLASGGDDLYIVIWSNQGLIANSSLSTTERAETVAPSKEDDEDESASAVEHWVPCRSL</sequence>
<dbReference type="GO" id="GO:0006334">
    <property type="term" value="P:nucleosome assembly"/>
    <property type="evidence" value="ECO:0007669"/>
    <property type="project" value="TreeGrafter"/>
</dbReference>
<dbReference type="Pfam" id="PF00400">
    <property type="entry name" value="WD40"/>
    <property type="match status" value="1"/>
</dbReference>
<organism evidence="2 3">
    <name type="scientific">Paragonimus westermani</name>
    <dbReference type="NCBI Taxonomy" id="34504"/>
    <lineage>
        <taxon>Eukaryota</taxon>
        <taxon>Metazoa</taxon>
        <taxon>Spiralia</taxon>
        <taxon>Lophotrochozoa</taxon>
        <taxon>Platyhelminthes</taxon>
        <taxon>Trematoda</taxon>
        <taxon>Digenea</taxon>
        <taxon>Plagiorchiida</taxon>
        <taxon>Troglotremata</taxon>
        <taxon>Troglotrematidae</taxon>
        <taxon>Paragonimus</taxon>
    </lineage>
</organism>
<dbReference type="InterPro" id="IPR015943">
    <property type="entry name" value="WD40/YVTN_repeat-like_dom_sf"/>
</dbReference>
<dbReference type="SMART" id="SM00320">
    <property type="entry name" value="WD40"/>
    <property type="match status" value="2"/>
</dbReference>
<dbReference type="PANTHER" id="PTHR15271">
    <property type="entry name" value="CHROMATIN ASSEMBLY FACTOR 1 SUBUNIT B"/>
    <property type="match status" value="1"/>
</dbReference>
<name>A0A5J4NNV1_9TREM</name>
<dbReference type="GO" id="GO:0033186">
    <property type="term" value="C:CAF-1 complex"/>
    <property type="evidence" value="ECO:0007669"/>
    <property type="project" value="TreeGrafter"/>
</dbReference>
<feature type="non-terminal residue" evidence="2">
    <location>
        <position position="208"/>
    </location>
</feature>
<evidence type="ECO:0000256" key="1">
    <source>
        <dbReference type="PROSITE-ProRule" id="PRU00221"/>
    </source>
</evidence>
<dbReference type="PROSITE" id="PS50294">
    <property type="entry name" value="WD_REPEATS_REGION"/>
    <property type="match status" value="1"/>
</dbReference>
<evidence type="ECO:0000313" key="2">
    <source>
        <dbReference type="EMBL" id="KAA3677089.1"/>
    </source>
</evidence>
<feature type="repeat" description="WD" evidence="1">
    <location>
        <begin position="133"/>
        <end position="165"/>
    </location>
</feature>
<dbReference type="GO" id="GO:0006335">
    <property type="term" value="P:DNA replication-dependent chromatin assembly"/>
    <property type="evidence" value="ECO:0007669"/>
    <property type="project" value="InterPro"/>
</dbReference>
<protein>
    <submittedName>
        <fullName evidence="2">Chromatin assembly factor 1 subunit B</fullName>
    </submittedName>
</protein>
<dbReference type="SUPFAM" id="SSF50978">
    <property type="entry name" value="WD40 repeat-like"/>
    <property type="match status" value="1"/>
</dbReference>
<gene>
    <name evidence="2" type="ORF">DEA37_0003057</name>
</gene>
<dbReference type="PANTHER" id="PTHR15271:SF4">
    <property type="entry name" value="CHROMATIN ASSEMBLY FACTOR 1 SUBUNIT B"/>
    <property type="match status" value="1"/>
</dbReference>
<dbReference type="InterPro" id="IPR036322">
    <property type="entry name" value="WD40_repeat_dom_sf"/>
</dbReference>
<keyword evidence="3" id="KW-1185">Reference proteome</keyword>
<dbReference type="Gene3D" id="2.130.10.10">
    <property type="entry name" value="YVTN repeat-like/Quinoprotein amine dehydrogenase"/>
    <property type="match status" value="1"/>
</dbReference>
<dbReference type="InterPro" id="IPR045145">
    <property type="entry name" value="PTHR15271"/>
</dbReference>
<proteinExistence type="predicted"/>
<keyword evidence="1" id="KW-0853">WD repeat</keyword>
<dbReference type="GO" id="GO:0005634">
    <property type="term" value="C:nucleus"/>
    <property type="evidence" value="ECO:0007669"/>
    <property type="project" value="TreeGrafter"/>
</dbReference>
<dbReference type="PROSITE" id="PS50082">
    <property type="entry name" value="WD_REPEATS_2"/>
    <property type="match status" value="1"/>
</dbReference>
<reference evidence="2 3" key="1">
    <citation type="journal article" date="2019" name="Gigascience">
        <title>Whole-genome sequence of the oriental lung fluke Paragonimus westermani.</title>
        <authorList>
            <person name="Oey H."/>
            <person name="Zakrzewski M."/>
            <person name="Narain K."/>
            <person name="Devi K.R."/>
            <person name="Agatsuma T."/>
            <person name="Nawaratna S."/>
            <person name="Gobert G.N."/>
            <person name="Jones M.K."/>
            <person name="Ragan M.A."/>
            <person name="McManus D.P."/>
            <person name="Krause L."/>
        </authorList>
    </citation>
    <scope>NUCLEOTIDE SEQUENCE [LARGE SCALE GENOMIC DNA]</scope>
    <source>
        <strain evidence="2 3">IND2009</strain>
    </source>
</reference>
<dbReference type="AlphaFoldDB" id="A0A5J4NNV1"/>
<dbReference type="EMBL" id="QNGE01001669">
    <property type="protein sequence ID" value="KAA3677089.1"/>
    <property type="molecule type" value="Genomic_DNA"/>
</dbReference>